<evidence type="ECO:0000313" key="2">
    <source>
        <dbReference type="Proteomes" id="UP000565089"/>
    </source>
</evidence>
<protein>
    <submittedName>
        <fullName evidence="1">Uncharacterized protein</fullName>
    </submittedName>
</protein>
<evidence type="ECO:0000313" key="1">
    <source>
        <dbReference type="EMBL" id="MBB4710214.1"/>
    </source>
</evidence>
<comment type="caution">
    <text evidence="1">The sequence shown here is derived from an EMBL/GenBank/DDBJ whole genome shotgun (WGS) entry which is preliminary data.</text>
</comment>
<dbReference type="EMBL" id="JACHMS010000001">
    <property type="protein sequence ID" value="MBB4710214.1"/>
    <property type="molecule type" value="Genomic_DNA"/>
</dbReference>
<proteinExistence type="predicted"/>
<dbReference type="AlphaFoldDB" id="A0A7W7DG55"/>
<sequence>MALAPKSRTVHEDAATTGWAFGPHATVALHGFARTLDQPQRALENRHAITEATGNSWSAAA</sequence>
<keyword evidence="2" id="KW-1185">Reference proteome</keyword>
<organism evidence="1 2">
    <name type="scientific">Streptomyces luteogriseus</name>
    <dbReference type="NCBI Taxonomy" id="68233"/>
    <lineage>
        <taxon>Bacteria</taxon>
        <taxon>Bacillati</taxon>
        <taxon>Actinomycetota</taxon>
        <taxon>Actinomycetes</taxon>
        <taxon>Kitasatosporales</taxon>
        <taxon>Streptomycetaceae</taxon>
        <taxon>Streptomyces</taxon>
    </lineage>
</organism>
<name>A0A7W7DG55_9ACTN</name>
<dbReference type="Proteomes" id="UP000565089">
    <property type="component" value="Unassembled WGS sequence"/>
</dbReference>
<gene>
    <name evidence="1" type="ORF">BJ965_000096</name>
</gene>
<reference evidence="1 2" key="1">
    <citation type="submission" date="2020-08" db="EMBL/GenBank/DDBJ databases">
        <title>Sequencing the genomes of 1000 actinobacteria strains.</title>
        <authorList>
            <person name="Klenk H.-P."/>
        </authorList>
    </citation>
    <scope>NUCLEOTIDE SEQUENCE [LARGE SCALE GENOMIC DNA]</scope>
    <source>
        <strain evidence="1 2">DSM 40483</strain>
    </source>
</reference>
<accession>A0A7W7DG55</accession>